<dbReference type="CDD" id="cd00383">
    <property type="entry name" value="trans_reg_C"/>
    <property type="match status" value="1"/>
</dbReference>
<dbReference type="PANTHER" id="PTHR48111">
    <property type="entry name" value="REGULATOR OF RPOS"/>
    <property type="match status" value="1"/>
</dbReference>
<gene>
    <name evidence="10" type="ORF">FXF65_22415</name>
</gene>
<dbReference type="InterPro" id="IPR016032">
    <property type="entry name" value="Sig_transdc_resp-reg_C-effctor"/>
</dbReference>
<evidence type="ECO:0000313" key="11">
    <source>
        <dbReference type="Proteomes" id="UP000322634"/>
    </source>
</evidence>
<dbReference type="GO" id="GO:0006355">
    <property type="term" value="P:regulation of DNA-templated transcription"/>
    <property type="evidence" value="ECO:0007669"/>
    <property type="project" value="InterPro"/>
</dbReference>
<dbReference type="PROSITE" id="PS50110">
    <property type="entry name" value="RESPONSE_REGULATORY"/>
    <property type="match status" value="1"/>
</dbReference>
<keyword evidence="2" id="KW-0902">Two-component regulatory system</keyword>
<keyword evidence="3" id="KW-0805">Transcription regulation</keyword>
<proteinExistence type="predicted"/>
<keyword evidence="4 7" id="KW-0238">DNA-binding</keyword>
<evidence type="ECO:0000256" key="7">
    <source>
        <dbReference type="PROSITE-ProRule" id="PRU01091"/>
    </source>
</evidence>
<evidence type="ECO:0000256" key="2">
    <source>
        <dbReference type="ARBA" id="ARBA00023012"/>
    </source>
</evidence>
<dbReference type="FunFam" id="3.40.50.2300:FF:000001">
    <property type="entry name" value="DNA-binding response regulator PhoB"/>
    <property type="match status" value="1"/>
</dbReference>
<dbReference type="GO" id="GO:0000976">
    <property type="term" value="F:transcription cis-regulatory region binding"/>
    <property type="evidence" value="ECO:0007669"/>
    <property type="project" value="TreeGrafter"/>
</dbReference>
<dbReference type="GO" id="GO:0032993">
    <property type="term" value="C:protein-DNA complex"/>
    <property type="evidence" value="ECO:0007669"/>
    <property type="project" value="TreeGrafter"/>
</dbReference>
<dbReference type="GO" id="GO:0005829">
    <property type="term" value="C:cytosol"/>
    <property type="evidence" value="ECO:0007669"/>
    <property type="project" value="TreeGrafter"/>
</dbReference>
<dbReference type="OrthoDB" id="116118at2"/>
<dbReference type="PROSITE" id="PS51755">
    <property type="entry name" value="OMPR_PHOB"/>
    <property type="match status" value="1"/>
</dbReference>
<dbReference type="InterPro" id="IPR036388">
    <property type="entry name" value="WH-like_DNA-bd_sf"/>
</dbReference>
<keyword evidence="11" id="KW-1185">Reference proteome</keyword>
<dbReference type="RefSeq" id="WP_148351948.1">
    <property type="nucleotide sequence ID" value="NZ_JBHSBF010000010.1"/>
</dbReference>
<keyword evidence="5" id="KW-0804">Transcription</keyword>
<evidence type="ECO:0000259" key="8">
    <source>
        <dbReference type="PROSITE" id="PS50110"/>
    </source>
</evidence>
<evidence type="ECO:0000256" key="1">
    <source>
        <dbReference type="ARBA" id="ARBA00022553"/>
    </source>
</evidence>
<dbReference type="Pfam" id="PF00486">
    <property type="entry name" value="Trans_reg_C"/>
    <property type="match status" value="1"/>
</dbReference>
<feature type="domain" description="Response regulatory" evidence="8">
    <location>
        <begin position="8"/>
        <end position="122"/>
    </location>
</feature>
<feature type="modified residue" description="4-aspartylphosphate" evidence="6">
    <location>
        <position position="57"/>
    </location>
</feature>
<dbReference type="AlphaFoldDB" id="A0A5D0U5K9"/>
<dbReference type="InterPro" id="IPR001789">
    <property type="entry name" value="Sig_transdc_resp-reg_receiver"/>
</dbReference>
<dbReference type="SUPFAM" id="SSF52172">
    <property type="entry name" value="CheY-like"/>
    <property type="match status" value="1"/>
</dbReference>
<dbReference type="GO" id="GO:0000156">
    <property type="term" value="F:phosphorelay response regulator activity"/>
    <property type="evidence" value="ECO:0007669"/>
    <property type="project" value="TreeGrafter"/>
</dbReference>
<dbReference type="EMBL" id="VSFF01000008">
    <property type="protein sequence ID" value="TYC13254.1"/>
    <property type="molecule type" value="Genomic_DNA"/>
</dbReference>
<dbReference type="Proteomes" id="UP000322634">
    <property type="component" value="Unassembled WGS sequence"/>
</dbReference>
<dbReference type="SUPFAM" id="SSF46894">
    <property type="entry name" value="C-terminal effector domain of the bipartite response regulators"/>
    <property type="match status" value="1"/>
</dbReference>
<sequence>MDESYRAKVLVVDDEPGIRELLAEALQLQGFGVTTAASGGRALDAVDRVRPDLVVLDVMLPDVDGYQVARRLRARADAPLMLFLTAKDAVADRIAGLTAGGDDYVAKPFDLDEVILRVRAILRRTGRPDGRSGDGVLRYADLELDEEARLAHRAGRSFHLSPTEFALLRYLMINAGRVVSKAQILDRVWDYDFDGSSRVVESYISYLRRKVDASGPPLIHTLRGVGYRLQEPR</sequence>
<dbReference type="SMART" id="SM00448">
    <property type="entry name" value="REC"/>
    <property type="match status" value="1"/>
</dbReference>
<comment type="caution">
    <text evidence="10">The sequence shown here is derived from an EMBL/GenBank/DDBJ whole genome shotgun (WGS) entry which is preliminary data.</text>
</comment>
<protein>
    <submittedName>
        <fullName evidence="10">Response regulator transcription factor</fullName>
    </submittedName>
</protein>
<name>A0A5D0U5K9_9ACTN</name>
<dbReference type="Pfam" id="PF00072">
    <property type="entry name" value="Response_reg"/>
    <property type="match status" value="1"/>
</dbReference>
<evidence type="ECO:0000256" key="5">
    <source>
        <dbReference type="ARBA" id="ARBA00023163"/>
    </source>
</evidence>
<dbReference type="InterPro" id="IPR001867">
    <property type="entry name" value="OmpR/PhoB-type_DNA-bd"/>
</dbReference>
<organism evidence="10 11">
    <name type="scientific">Actinomadura syzygii</name>
    <dbReference type="NCBI Taxonomy" id="1427538"/>
    <lineage>
        <taxon>Bacteria</taxon>
        <taxon>Bacillati</taxon>
        <taxon>Actinomycetota</taxon>
        <taxon>Actinomycetes</taxon>
        <taxon>Streptosporangiales</taxon>
        <taxon>Thermomonosporaceae</taxon>
        <taxon>Actinomadura</taxon>
    </lineage>
</organism>
<evidence type="ECO:0000259" key="9">
    <source>
        <dbReference type="PROSITE" id="PS51755"/>
    </source>
</evidence>
<dbReference type="Gene3D" id="6.10.250.690">
    <property type="match status" value="1"/>
</dbReference>
<evidence type="ECO:0000256" key="6">
    <source>
        <dbReference type="PROSITE-ProRule" id="PRU00169"/>
    </source>
</evidence>
<feature type="domain" description="OmpR/PhoB-type" evidence="9">
    <location>
        <begin position="134"/>
        <end position="231"/>
    </location>
</feature>
<dbReference type="InterPro" id="IPR039420">
    <property type="entry name" value="WalR-like"/>
</dbReference>
<dbReference type="InterPro" id="IPR011006">
    <property type="entry name" value="CheY-like_superfamily"/>
</dbReference>
<evidence type="ECO:0000256" key="4">
    <source>
        <dbReference type="ARBA" id="ARBA00023125"/>
    </source>
</evidence>
<evidence type="ECO:0000313" key="10">
    <source>
        <dbReference type="EMBL" id="TYC13254.1"/>
    </source>
</evidence>
<dbReference type="PANTHER" id="PTHR48111:SF28">
    <property type="entry name" value="TRANSCRIPTIONAL REGULATORY PROTEIN TCRX-RELATED"/>
    <property type="match status" value="1"/>
</dbReference>
<evidence type="ECO:0000256" key="3">
    <source>
        <dbReference type="ARBA" id="ARBA00023015"/>
    </source>
</evidence>
<dbReference type="FunFam" id="1.10.10.10:FF:000005">
    <property type="entry name" value="Two-component system response regulator"/>
    <property type="match status" value="1"/>
</dbReference>
<reference evidence="10 11" key="1">
    <citation type="submission" date="2019-08" db="EMBL/GenBank/DDBJ databases">
        <title>Actinomadura sp. nov. CYP1-5 isolated from mountain soil.</title>
        <authorList>
            <person name="Songsumanus A."/>
            <person name="Kuncharoen N."/>
            <person name="Kudo T."/>
            <person name="Yuki M."/>
            <person name="Igarashi Y."/>
            <person name="Tanasupawat S."/>
        </authorList>
    </citation>
    <scope>NUCLEOTIDE SEQUENCE [LARGE SCALE GENOMIC DNA]</scope>
    <source>
        <strain evidence="10 11">GKU157</strain>
    </source>
</reference>
<dbReference type="Gene3D" id="1.10.10.10">
    <property type="entry name" value="Winged helix-like DNA-binding domain superfamily/Winged helix DNA-binding domain"/>
    <property type="match status" value="1"/>
</dbReference>
<dbReference type="Gene3D" id="3.40.50.2300">
    <property type="match status" value="1"/>
</dbReference>
<accession>A0A5D0U5K9</accession>
<keyword evidence="1 6" id="KW-0597">Phosphoprotein</keyword>
<dbReference type="SMART" id="SM00862">
    <property type="entry name" value="Trans_reg_C"/>
    <property type="match status" value="1"/>
</dbReference>
<feature type="DNA-binding region" description="OmpR/PhoB-type" evidence="7">
    <location>
        <begin position="134"/>
        <end position="231"/>
    </location>
</feature>